<sequence>MSQLSFYKNTSIKQRSTEKVQPYHNKKSMINICFLPNNFKHFQRYGTTVPHLYSSDLWRI</sequence>
<keyword evidence="3" id="KW-1185">Reference proteome</keyword>
<dbReference type="EMBL" id="ASSP01000009">
    <property type="protein sequence ID" value="EOS13662.1"/>
    <property type="molecule type" value="Genomic_DNA"/>
</dbReference>
<name>R9IA19_9BACT</name>
<feature type="compositionally biased region" description="Polar residues" evidence="1">
    <location>
        <begin position="1"/>
        <end position="14"/>
    </location>
</feature>
<comment type="caution">
    <text evidence="2">The sequence shown here is derived from an EMBL/GenBank/DDBJ whole genome shotgun (WGS) entry which is preliminary data.</text>
</comment>
<dbReference type="HOGENOM" id="CLU_2931627_0_0_10"/>
<dbReference type="STRING" id="1235788.C802_01505"/>
<organism evidence="2 3">
    <name type="scientific">Phocaeicola sartorii</name>
    <dbReference type="NCBI Taxonomy" id="671267"/>
    <lineage>
        <taxon>Bacteria</taxon>
        <taxon>Pseudomonadati</taxon>
        <taxon>Bacteroidota</taxon>
        <taxon>Bacteroidia</taxon>
        <taxon>Bacteroidales</taxon>
        <taxon>Bacteroidaceae</taxon>
        <taxon>Phocaeicola</taxon>
    </lineage>
</organism>
<evidence type="ECO:0000256" key="1">
    <source>
        <dbReference type="SAM" id="MobiDB-lite"/>
    </source>
</evidence>
<gene>
    <name evidence="2" type="ORF">C802_01505</name>
</gene>
<accession>R9IA19</accession>
<evidence type="ECO:0000313" key="2">
    <source>
        <dbReference type="EMBL" id="EOS13662.1"/>
    </source>
</evidence>
<reference evidence="2 3" key="1">
    <citation type="submission" date="2013-04" db="EMBL/GenBank/DDBJ databases">
        <title>The Genome Sequence of Bacteroides massiliensis dnLKV3.</title>
        <authorList>
            <consortium name="The Broad Institute Genomics Platform"/>
            <consortium name="The Broad Institute Genome Sequencing Center for Infectious Disease"/>
            <person name="Earl A."/>
            <person name="Xavier R."/>
            <person name="Kuhn K."/>
            <person name="Stappenbeck T."/>
            <person name="Walker B."/>
            <person name="Young S."/>
            <person name="Zeng Q."/>
            <person name="Gargeya S."/>
            <person name="Fitzgerald M."/>
            <person name="Haas B."/>
            <person name="Abouelleil A."/>
            <person name="Allen A.W."/>
            <person name="Alvarado L."/>
            <person name="Arachchi H.M."/>
            <person name="Berlin A.M."/>
            <person name="Chapman S.B."/>
            <person name="Gainer-Dewar J."/>
            <person name="Goldberg J."/>
            <person name="Griggs A."/>
            <person name="Gujja S."/>
            <person name="Hansen M."/>
            <person name="Howarth C."/>
            <person name="Imamovic A."/>
            <person name="Ireland A."/>
            <person name="Larimer J."/>
            <person name="McCowan C."/>
            <person name="Murphy C."/>
            <person name="Pearson M."/>
            <person name="Poon T.W."/>
            <person name="Priest M."/>
            <person name="Roberts A."/>
            <person name="Saif S."/>
            <person name="Shea T."/>
            <person name="Sisk P."/>
            <person name="Sykes S."/>
            <person name="Wortman J."/>
            <person name="Nusbaum C."/>
            <person name="Birren B."/>
        </authorList>
    </citation>
    <scope>NUCLEOTIDE SEQUENCE [LARGE SCALE GENOMIC DNA]</scope>
    <source>
        <strain evidence="3">dnLKV3</strain>
    </source>
</reference>
<protein>
    <submittedName>
        <fullName evidence="2">Uncharacterized protein</fullName>
    </submittedName>
</protein>
<dbReference type="AlphaFoldDB" id="R9IA19"/>
<evidence type="ECO:0000313" key="3">
    <source>
        <dbReference type="Proteomes" id="UP000014200"/>
    </source>
</evidence>
<feature type="region of interest" description="Disordered" evidence="1">
    <location>
        <begin position="1"/>
        <end position="20"/>
    </location>
</feature>
<dbReference type="Proteomes" id="UP000014200">
    <property type="component" value="Unassembled WGS sequence"/>
</dbReference>
<proteinExistence type="predicted"/>